<proteinExistence type="inferred from homology"/>
<evidence type="ECO:0000256" key="5">
    <source>
        <dbReference type="HAMAP-Rule" id="MF_00335"/>
    </source>
</evidence>
<dbReference type="InterPro" id="IPR006675">
    <property type="entry name" value="HDIG_dom"/>
</dbReference>
<dbReference type="InterPro" id="IPR051094">
    <property type="entry name" value="Diverse_Catalytic_Enzymes"/>
</dbReference>
<dbReference type="InterPro" id="IPR036612">
    <property type="entry name" value="KH_dom_type_1_sf"/>
</dbReference>
<dbReference type="Pfam" id="PF12072">
    <property type="entry name" value="RNase_Y_N"/>
    <property type="match status" value="1"/>
</dbReference>
<evidence type="ECO:0000259" key="8">
    <source>
        <dbReference type="PROSITE" id="PS51831"/>
    </source>
</evidence>
<dbReference type="CDD" id="cd00077">
    <property type="entry name" value="HDc"/>
    <property type="match status" value="1"/>
</dbReference>
<protein>
    <recommendedName>
        <fullName evidence="5 6">Ribonuclease Y</fullName>
        <shortName evidence="5">RNase Y</shortName>
        <ecNumber evidence="5 6">3.1.-.-</ecNumber>
    </recommendedName>
</protein>
<sequence>MIVAIAIGAFVGKQMKLKRLINAHQEANSMIRNNQNKLEHQVAKIDSDNRREAEEYRRNTNDELDLQSNNNESRIKRLNERDNYLRITEKRVNEHKQHLTEMKLKNDQQKEVINKTLQHADQLIETYHHNLQEQGHLNDMDAKTMIINDTSNQLKRESDVNVKYDEDLIATRAPKLANTVIINAIQCGPEDIPRSHIERSIVVPNEVVKSKIIGKDFEHLRLLETLCGVDLIFDPDNPMSLYISSADAIRRETARVAINSLIVSNQITNNTIETQVNKAEKLVMEDLRKTGEDTVEKLKLGWMHPEFMKIIGRLKFRTSYGQNVLYHSIEVAQLAGALADELGLDPRMAKRAGLLHDVGKSIDHEVDGTHVELGVKLAKTYREDPIIVNAIAAHHGDVEPKSPYAILVSTADGISGARPGARSESVEEYINRLKSLEAIADKQDGVKESYAIQAGRELRIIVNPKQLDDGASDRLTDHVRNQIQNELSYPGKIKVTTIRKFKSIQYVGGGPKRKNKRFAKAN</sequence>
<feature type="coiled-coil region" evidence="7">
    <location>
        <begin position="61"/>
        <end position="105"/>
    </location>
</feature>
<dbReference type="GO" id="GO:0003723">
    <property type="term" value="F:RNA binding"/>
    <property type="evidence" value="ECO:0007669"/>
    <property type="project" value="UniProtKB-UniRule"/>
</dbReference>
<accession>A0A9W6B462</accession>
<evidence type="ECO:0000256" key="1">
    <source>
        <dbReference type="ARBA" id="ARBA00022722"/>
    </source>
</evidence>
<keyword evidence="2 5" id="KW-0255">Endonuclease</keyword>
<gene>
    <name evidence="9" type="primary">rny_2</name>
    <name evidence="5" type="synonym">rny</name>
    <name evidence="9" type="ORF">WR164_13330</name>
</gene>
<name>A0A9W6B462_9LACO</name>
<dbReference type="HAMAP" id="MF_00335">
    <property type="entry name" value="RNase_Y"/>
    <property type="match status" value="1"/>
</dbReference>
<dbReference type="GO" id="GO:0004521">
    <property type="term" value="F:RNA endonuclease activity"/>
    <property type="evidence" value="ECO:0007669"/>
    <property type="project" value="UniProtKB-UniRule"/>
</dbReference>
<dbReference type="NCBIfam" id="TIGR03319">
    <property type="entry name" value="RNase_Y"/>
    <property type="match status" value="1"/>
</dbReference>
<keyword evidence="1 5" id="KW-0540">Nuclease</keyword>
<comment type="caution">
    <text evidence="9">The sequence shown here is derived from an EMBL/GenBank/DDBJ whole genome shotgun (WGS) entry which is preliminary data.</text>
</comment>
<dbReference type="GO" id="GO:0006402">
    <property type="term" value="P:mRNA catabolic process"/>
    <property type="evidence" value="ECO:0007669"/>
    <property type="project" value="UniProtKB-UniRule"/>
</dbReference>
<dbReference type="InterPro" id="IPR003607">
    <property type="entry name" value="HD/PDEase_dom"/>
</dbReference>
<dbReference type="Gene3D" id="1.10.3210.10">
    <property type="entry name" value="Hypothetical protein af1432"/>
    <property type="match status" value="1"/>
</dbReference>
<dbReference type="PROSITE" id="PS51831">
    <property type="entry name" value="HD"/>
    <property type="match status" value="1"/>
</dbReference>
<evidence type="ECO:0000313" key="10">
    <source>
        <dbReference type="Proteomes" id="UP001144204"/>
    </source>
</evidence>
<keyword evidence="4 5" id="KW-0694">RNA-binding</keyword>
<dbReference type="GO" id="GO:0016787">
    <property type="term" value="F:hydrolase activity"/>
    <property type="evidence" value="ECO:0007669"/>
    <property type="project" value="UniProtKB-KW"/>
</dbReference>
<keyword evidence="10" id="KW-1185">Reference proteome</keyword>
<dbReference type="EMBL" id="BRPL01000002">
    <property type="protein sequence ID" value="GLB47354.1"/>
    <property type="molecule type" value="Genomic_DNA"/>
</dbReference>
<feature type="domain" description="HD" evidence="8">
    <location>
        <begin position="324"/>
        <end position="417"/>
    </location>
</feature>
<comment type="function">
    <text evidence="5">Endoribonuclease that initiates mRNA decay.</text>
</comment>
<dbReference type="InterPro" id="IPR022711">
    <property type="entry name" value="RNase_Y_N"/>
</dbReference>
<evidence type="ECO:0000256" key="4">
    <source>
        <dbReference type="ARBA" id="ARBA00022884"/>
    </source>
</evidence>
<dbReference type="InterPro" id="IPR017705">
    <property type="entry name" value="Ribonuclease_Y"/>
</dbReference>
<dbReference type="Proteomes" id="UP001144204">
    <property type="component" value="Unassembled WGS sequence"/>
</dbReference>
<dbReference type="PANTHER" id="PTHR35795:SF1">
    <property type="entry name" value="BIS(5'-NUCLEOSYL)-TETRAPHOSPHATASE, SYMMETRICAL"/>
    <property type="match status" value="1"/>
</dbReference>
<dbReference type="Pfam" id="PF01966">
    <property type="entry name" value="HD"/>
    <property type="match status" value="1"/>
</dbReference>
<dbReference type="PANTHER" id="PTHR35795">
    <property type="entry name" value="SLR1885 PROTEIN"/>
    <property type="match status" value="1"/>
</dbReference>
<reference evidence="9" key="1">
    <citation type="submission" date="2022-07" db="EMBL/GenBank/DDBJ databases">
        <authorList>
            <person name="Kouya T."/>
            <person name="Ishiyama Y."/>
        </authorList>
    </citation>
    <scope>NUCLEOTIDE SEQUENCE</scope>
    <source>
        <strain evidence="9">WR16-4</strain>
    </source>
</reference>
<evidence type="ECO:0000313" key="9">
    <source>
        <dbReference type="EMBL" id="GLB47354.1"/>
    </source>
</evidence>
<dbReference type="NCBIfam" id="TIGR00277">
    <property type="entry name" value="HDIG"/>
    <property type="match status" value="1"/>
</dbReference>
<keyword evidence="7" id="KW-0175">Coiled coil</keyword>
<comment type="similarity">
    <text evidence="5">Belongs to the RNase Y family.</text>
</comment>
<evidence type="ECO:0000256" key="3">
    <source>
        <dbReference type="ARBA" id="ARBA00022801"/>
    </source>
</evidence>
<dbReference type="SUPFAM" id="SSF54791">
    <property type="entry name" value="Eukaryotic type KH-domain (KH-domain type I)"/>
    <property type="match status" value="1"/>
</dbReference>
<evidence type="ECO:0000256" key="2">
    <source>
        <dbReference type="ARBA" id="ARBA00022759"/>
    </source>
</evidence>
<dbReference type="EC" id="3.1.-.-" evidence="5 6"/>
<evidence type="ECO:0000256" key="7">
    <source>
        <dbReference type="SAM" id="Coils"/>
    </source>
</evidence>
<dbReference type="SUPFAM" id="SSF109604">
    <property type="entry name" value="HD-domain/PDEase-like"/>
    <property type="match status" value="1"/>
</dbReference>
<dbReference type="AlphaFoldDB" id="A0A9W6B462"/>
<dbReference type="SMART" id="SM00471">
    <property type="entry name" value="HDc"/>
    <property type="match status" value="1"/>
</dbReference>
<keyword evidence="3 5" id="KW-0378">Hydrolase</keyword>
<reference evidence="9" key="2">
    <citation type="journal article" date="2023" name="PLoS ONE">
        <title>Philodulcilactobacillus myokoensis gen. nov., sp. nov., a fructophilic, acidophilic, and agar-phobic lactic acid bacterium isolated from fermented vegetable extracts.</title>
        <authorList>
            <person name="Kouya T."/>
            <person name="Ishiyama Y."/>
            <person name="Ohashi S."/>
            <person name="Kumakubo R."/>
            <person name="Yamazaki T."/>
            <person name="Otaki T."/>
        </authorList>
    </citation>
    <scope>NUCLEOTIDE SEQUENCE</scope>
    <source>
        <strain evidence="9">WR16-4</strain>
    </source>
</reference>
<organism evidence="9 10">
    <name type="scientific">Philodulcilactobacillus myokoensis</name>
    <dbReference type="NCBI Taxonomy" id="2929573"/>
    <lineage>
        <taxon>Bacteria</taxon>
        <taxon>Bacillati</taxon>
        <taxon>Bacillota</taxon>
        <taxon>Bacilli</taxon>
        <taxon>Lactobacillales</taxon>
        <taxon>Lactobacillaceae</taxon>
        <taxon>Philodulcilactobacillus</taxon>
    </lineage>
</organism>
<evidence type="ECO:0000256" key="6">
    <source>
        <dbReference type="NCBIfam" id="TIGR03319"/>
    </source>
</evidence>
<dbReference type="InterPro" id="IPR006674">
    <property type="entry name" value="HD_domain"/>
</dbReference>
<dbReference type="GO" id="GO:0005886">
    <property type="term" value="C:plasma membrane"/>
    <property type="evidence" value="ECO:0007669"/>
    <property type="project" value="UniProtKB-UniRule"/>
</dbReference>